<comment type="similarity">
    <text evidence="7">Belongs to the binding-protein-dependent transport system permease family.</text>
</comment>
<feature type="transmembrane region" description="Helical" evidence="7">
    <location>
        <begin position="216"/>
        <end position="249"/>
    </location>
</feature>
<keyword evidence="3" id="KW-1003">Cell membrane</keyword>
<proteinExistence type="inferred from homology"/>
<dbReference type="Proteomes" id="UP001418444">
    <property type="component" value="Unassembled WGS sequence"/>
</dbReference>
<protein>
    <submittedName>
        <fullName evidence="9">ABC transporter permease</fullName>
    </submittedName>
</protein>
<evidence type="ECO:0000256" key="2">
    <source>
        <dbReference type="ARBA" id="ARBA00022448"/>
    </source>
</evidence>
<feature type="transmembrane region" description="Helical" evidence="7">
    <location>
        <begin position="60"/>
        <end position="84"/>
    </location>
</feature>
<comment type="subcellular location">
    <subcellularLocation>
        <location evidence="1 7">Cell membrane</location>
        <topology evidence="1 7">Multi-pass membrane protein</topology>
    </subcellularLocation>
</comment>
<dbReference type="Gene3D" id="1.10.3720.10">
    <property type="entry name" value="MetI-like"/>
    <property type="match status" value="1"/>
</dbReference>
<evidence type="ECO:0000256" key="5">
    <source>
        <dbReference type="ARBA" id="ARBA00022989"/>
    </source>
</evidence>
<dbReference type="PROSITE" id="PS50928">
    <property type="entry name" value="ABC_TM1"/>
    <property type="match status" value="1"/>
</dbReference>
<evidence type="ECO:0000256" key="6">
    <source>
        <dbReference type="ARBA" id="ARBA00023136"/>
    </source>
</evidence>
<dbReference type="Pfam" id="PF00528">
    <property type="entry name" value="BPD_transp_1"/>
    <property type="match status" value="1"/>
</dbReference>
<dbReference type="CDD" id="cd06261">
    <property type="entry name" value="TM_PBP2"/>
    <property type="match status" value="1"/>
</dbReference>
<name>A0ABP7NX99_9ACTN</name>
<evidence type="ECO:0000259" key="8">
    <source>
        <dbReference type="PROSITE" id="PS50928"/>
    </source>
</evidence>
<evidence type="ECO:0000313" key="9">
    <source>
        <dbReference type="EMBL" id="GAA3956028.1"/>
    </source>
</evidence>
<dbReference type="SUPFAM" id="SSF161098">
    <property type="entry name" value="MetI-like"/>
    <property type="match status" value="1"/>
</dbReference>
<dbReference type="PANTHER" id="PTHR30151">
    <property type="entry name" value="ALKANE SULFONATE ABC TRANSPORTER-RELATED, MEMBRANE SUBUNIT"/>
    <property type="match status" value="1"/>
</dbReference>
<evidence type="ECO:0000256" key="3">
    <source>
        <dbReference type="ARBA" id="ARBA00022475"/>
    </source>
</evidence>
<reference evidence="10" key="1">
    <citation type="journal article" date="2019" name="Int. J. Syst. Evol. Microbiol.">
        <title>The Global Catalogue of Microorganisms (GCM) 10K type strain sequencing project: providing services to taxonomists for standard genome sequencing and annotation.</title>
        <authorList>
            <consortium name="The Broad Institute Genomics Platform"/>
            <consortium name="The Broad Institute Genome Sequencing Center for Infectious Disease"/>
            <person name="Wu L."/>
            <person name="Ma J."/>
        </authorList>
    </citation>
    <scope>NUCLEOTIDE SEQUENCE [LARGE SCALE GENOMIC DNA]</scope>
    <source>
        <strain evidence="10">JCM 16923</strain>
    </source>
</reference>
<dbReference type="InterPro" id="IPR035906">
    <property type="entry name" value="MetI-like_sf"/>
</dbReference>
<dbReference type="EMBL" id="BAAAZW010000003">
    <property type="protein sequence ID" value="GAA3956028.1"/>
    <property type="molecule type" value="Genomic_DNA"/>
</dbReference>
<accession>A0ABP7NX99</accession>
<keyword evidence="2 7" id="KW-0813">Transport</keyword>
<feature type="domain" description="ABC transmembrane type-1" evidence="8">
    <location>
        <begin position="110"/>
        <end position="290"/>
    </location>
</feature>
<keyword evidence="4 7" id="KW-0812">Transmembrane</keyword>
<evidence type="ECO:0000256" key="7">
    <source>
        <dbReference type="RuleBase" id="RU363032"/>
    </source>
</evidence>
<sequence length="308" mass="32071">MTAGTVPGARPVDAARPPIAPAPVEHAARLGGTDGVAAPAGSARPGGGSAVSVSRWALRLATVAAVVVLWQVLAANNVVAWLHFDTVPSPLEVLSAWGDRFGTQQYYLDVGQSLIRIGIGFALATAVGVPLGIALGRSRVAGDTLGTLTELARPIPAIALVPIAILVFPTDEAGMVFITFLAALFPIIVSTRHAVRALPTIWEESVLTMGGTRRDVTLRVILPGIMPGVFGGLSVGIGVAWICLISAEMISGRLGIGYQTWQSYTVVDYPGVFVGMFTIAALGAATSGAIELCGRRMTRWLPRGEQKS</sequence>
<evidence type="ECO:0000256" key="1">
    <source>
        <dbReference type="ARBA" id="ARBA00004651"/>
    </source>
</evidence>
<feature type="transmembrane region" description="Helical" evidence="7">
    <location>
        <begin position="148"/>
        <end position="168"/>
    </location>
</feature>
<keyword evidence="5 7" id="KW-1133">Transmembrane helix</keyword>
<feature type="transmembrane region" description="Helical" evidence="7">
    <location>
        <begin position="114"/>
        <end position="136"/>
    </location>
</feature>
<feature type="transmembrane region" description="Helical" evidence="7">
    <location>
        <begin position="269"/>
        <end position="293"/>
    </location>
</feature>
<dbReference type="PANTHER" id="PTHR30151:SF0">
    <property type="entry name" value="ABC TRANSPORTER PERMEASE PROTEIN MJ0413-RELATED"/>
    <property type="match status" value="1"/>
</dbReference>
<comment type="caution">
    <text evidence="9">The sequence shown here is derived from an EMBL/GenBank/DDBJ whole genome shotgun (WGS) entry which is preliminary data.</text>
</comment>
<organism evidence="9 10">
    <name type="scientific">Gordonia caeni</name>
    <dbReference type="NCBI Taxonomy" id="1007097"/>
    <lineage>
        <taxon>Bacteria</taxon>
        <taxon>Bacillati</taxon>
        <taxon>Actinomycetota</taxon>
        <taxon>Actinomycetes</taxon>
        <taxon>Mycobacteriales</taxon>
        <taxon>Gordoniaceae</taxon>
        <taxon>Gordonia</taxon>
    </lineage>
</organism>
<gene>
    <name evidence="9" type="ORF">GCM10022231_13490</name>
</gene>
<keyword evidence="10" id="KW-1185">Reference proteome</keyword>
<evidence type="ECO:0000256" key="4">
    <source>
        <dbReference type="ARBA" id="ARBA00022692"/>
    </source>
</evidence>
<feature type="transmembrane region" description="Helical" evidence="7">
    <location>
        <begin position="174"/>
        <end position="195"/>
    </location>
</feature>
<dbReference type="InterPro" id="IPR000515">
    <property type="entry name" value="MetI-like"/>
</dbReference>
<keyword evidence="6 7" id="KW-0472">Membrane</keyword>
<evidence type="ECO:0000313" key="10">
    <source>
        <dbReference type="Proteomes" id="UP001418444"/>
    </source>
</evidence>